<protein>
    <submittedName>
        <fullName evidence="1">Damage-inducible protein J</fullName>
    </submittedName>
</protein>
<gene>
    <name evidence="1" type="ORF">GFD22_07685</name>
</gene>
<proteinExistence type="predicted"/>
<reference evidence="1 2" key="1">
    <citation type="submission" date="2019-10" db="EMBL/GenBank/DDBJ databases">
        <title>Bifidobacterium from non-human primates.</title>
        <authorList>
            <person name="Modesto M."/>
        </authorList>
    </citation>
    <scope>NUCLEOTIDE SEQUENCE [LARGE SCALE GENOMIC DNA]</scope>
    <source>
        <strain evidence="1 2">TREC</strain>
    </source>
</reference>
<dbReference type="InterPro" id="IPR013321">
    <property type="entry name" value="Arc_rbn_hlx_hlx"/>
</dbReference>
<dbReference type="OrthoDB" id="3174770at2"/>
<dbReference type="EMBL" id="WHZY01000011">
    <property type="protein sequence ID" value="NEG78850.1"/>
    <property type="molecule type" value="Genomic_DNA"/>
</dbReference>
<dbReference type="InterPro" id="IPR007337">
    <property type="entry name" value="RelB/DinJ"/>
</dbReference>
<name>A0A7K3TJP8_9BIFI</name>
<evidence type="ECO:0000313" key="1">
    <source>
        <dbReference type="EMBL" id="NEG78850.1"/>
    </source>
</evidence>
<dbReference type="GO" id="GO:0006355">
    <property type="term" value="P:regulation of DNA-templated transcription"/>
    <property type="evidence" value="ECO:0007669"/>
    <property type="project" value="InterPro"/>
</dbReference>
<keyword evidence="2" id="KW-1185">Reference proteome</keyword>
<dbReference type="AlphaFoldDB" id="A0A7K3TJP8"/>
<sequence length="123" mass="13932">MAAVQMNVRIDEALKDEGDAVLRELGVSASDAIRALWTYLADRRALPDMSTTADEAAREAERQRRLKLVRESAGMVHRAFVEAGLIGEDEDLLDGMDDAELKDYRRQLAYERYMNRNGNWEAA</sequence>
<dbReference type="Proteomes" id="UP000469763">
    <property type="component" value="Unassembled WGS sequence"/>
</dbReference>
<dbReference type="Pfam" id="PF04221">
    <property type="entry name" value="RelB"/>
    <property type="match status" value="1"/>
</dbReference>
<comment type="caution">
    <text evidence="1">The sequence shown here is derived from an EMBL/GenBank/DDBJ whole genome shotgun (WGS) entry which is preliminary data.</text>
</comment>
<evidence type="ECO:0000313" key="2">
    <source>
        <dbReference type="Proteomes" id="UP000469763"/>
    </source>
</evidence>
<accession>A0A7K3TJP8</accession>
<dbReference type="Gene3D" id="1.10.1220.10">
    <property type="entry name" value="Met repressor-like"/>
    <property type="match status" value="1"/>
</dbReference>
<organism evidence="1 2">
    <name type="scientific">Bifidobacterium avesanii</name>
    <dbReference type="NCBI Taxonomy" id="1798157"/>
    <lineage>
        <taxon>Bacteria</taxon>
        <taxon>Bacillati</taxon>
        <taxon>Actinomycetota</taxon>
        <taxon>Actinomycetes</taxon>
        <taxon>Bifidobacteriales</taxon>
        <taxon>Bifidobacteriaceae</taxon>
        <taxon>Bifidobacterium</taxon>
    </lineage>
</organism>